<organism evidence="1 2">
    <name type="scientific">Sporolactobacillus shoreicorticis</name>
    <dbReference type="NCBI Taxonomy" id="1923877"/>
    <lineage>
        <taxon>Bacteria</taxon>
        <taxon>Bacillati</taxon>
        <taxon>Bacillota</taxon>
        <taxon>Bacilli</taxon>
        <taxon>Bacillales</taxon>
        <taxon>Sporolactobacillaceae</taxon>
        <taxon>Sporolactobacillus</taxon>
    </lineage>
</organism>
<gene>
    <name evidence="1" type="ORF">ACFSUE_05305</name>
</gene>
<dbReference type="EMBL" id="JBHUMQ010000014">
    <property type="protein sequence ID" value="MFD2693050.1"/>
    <property type="molecule type" value="Genomic_DNA"/>
</dbReference>
<dbReference type="Gene3D" id="1.10.1200.10">
    <property type="entry name" value="ACP-like"/>
    <property type="match status" value="1"/>
</dbReference>
<evidence type="ECO:0000313" key="2">
    <source>
        <dbReference type="Proteomes" id="UP001597399"/>
    </source>
</evidence>
<dbReference type="InterPro" id="IPR036736">
    <property type="entry name" value="ACP-like_sf"/>
</dbReference>
<protein>
    <recommendedName>
        <fullName evidence="3">Carrier domain-containing protein</fullName>
    </recommendedName>
</protein>
<proteinExistence type="predicted"/>
<dbReference type="Proteomes" id="UP001597399">
    <property type="component" value="Unassembled WGS sequence"/>
</dbReference>
<accession>A0ABW5S3I6</accession>
<sequence length="96" mass="11283">MRKWKDVETDLRTFIRKKINSKALIQSNYDDDTDLFSSKIISSLFLVELIVEVENMAKIEIITDDVSVRDLSTINNIIKTVKRKYEISFNKELNKL</sequence>
<evidence type="ECO:0008006" key="3">
    <source>
        <dbReference type="Google" id="ProtNLM"/>
    </source>
</evidence>
<dbReference type="RefSeq" id="WP_253064026.1">
    <property type="nucleotide sequence ID" value="NZ_JAMXWM010000026.1"/>
</dbReference>
<keyword evidence="2" id="KW-1185">Reference proteome</keyword>
<reference evidence="2" key="1">
    <citation type="journal article" date="2019" name="Int. J. Syst. Evol. Microbiol.">
        <title>The Global Catalogue of Microorganisms (GCM) 10K type strain sequencing project: providing services to taxonomists for standard genome sequencing and annotation.</title>
        <authorList>
            <consortium name="The Broad Institute Genomics Platform"/>
            <consortium name="The Broad Institute Genome Sequencing Center for Infectious Disease"/>
            <person name="Wu L."/>
            <person name="Ma J."/>
        </authorList>
    </citation>
    <scope>NUCLEOTIDE SEQUENCE [LARGE SCALE GENOMIC DNA]</scope>
    <source>
        <strain evidence="2">TISTR 2466</strain>
    </source>
</reference>
<dbReference type="SUPFAM" id="SSF47336">
    <property type="entry name" value="ACP-like"/>
    <property type="match status" value="1"/>
</dbReference>
<comment type="caution">
    <text evidence="1">The sequence shown here is derived from an EMBL/GenBank/DDBJ whole genome shotgun (WGS) entry which is preliminary data.</text>
</comment>
<evidence type="ECO:0000313" key="1">
    <source>
        <dbReference type="EMBL" id="MFD2693050.1"/>
    </source>
</evidence>
<name>A0ABW5S3I6_9BACL</name>